<evidence type="ECO:0000256" key="4">
    <source>
        <dbReference type="ARBA" id="ARBA00022692"/>
    </source>
</evidence>
<dbReference type="SUPFAM" id="SSF103473">
    <property type="entry name" value="MFS general substrate transporter"/>
    <property type="match status" value="1"/>
</dbReference>
<accession>A0A419I853</accession>
<sequence length="426" mass="44738">MTLVQVRRDSLLRHPGFRQLFAGDSASQLGTFVGMTAIPLLAAVTLAATPFEMGLLTTAETLGFLLIGLPAGVWVDRLRKRSLMLAADLVRAGLLLSIPIAWWAGVLTMAQVLVIVLLTSFATVFFDVSYQAYLPALVGRERLLEGNAKLQGVQSCAQIAGPSVAGVLVQFLGAASTVVLTGAGYLVSALCLWRIRTAEQRPPRTGHERLVPQMLEGLRFVVADRPLRAIVACTATANMFSAAAQAVEVLFLTRTAGLSPAEVGMLLAVAGVGGIGAALCAGPIVRWFGQARSIWLLPLLTWPGGLLVPLAGRGWGLVLAGFGLALTGFGVILYNIAQVSYRQAITPDRLLGRMNASVRFVVWGAMPLGGLLGGALGEGLGLTGALWVAMAGQMAGALWVVCSPLRRMRDLPVAGKEAPETALPTA</sequence>
<dbReference type="Proteomes" id="UP000285112">
    <property type="component" value="Unassembled WGS sequence"/>
</dbReference>
<organism evidence="8 9">
    <name type="scientific">Amycolatopsis panacis</name>
    <dbReference type="NCBI Taxonomy" id="2340917"/>
    <lineage>
        <taxon>Bacteria</taxon>
        <taxon>Bacillati</taxon>
        <taxon>Actinomycetota</taxon>
        <taxon>Actinomycetes</taxon>
        <taxon>Pseudonocardiales</taxon>
        <taxon>Pseudonocardiaceae</taxon>
        <taxon>Amycolatopsis</taxon>
    </lineage>
</organism>
<keyword evidence="6 7" id="KW-0472">Membrane</keyword>
<evidence type="ECO:0000256" key="5">
    <source>
        <dbReference type="ARBA" id="ARBA00022989"/>
    </source>
</evidence>
<feature type="transmembrane region" description="Helical" evidence="7">
    <location>
        <begin position="382"/>
        <end position="402"/>
    </location>
</feature>
<feature type="transmembrane region" description="Helical" evidence="7">
    <location>
        <begin position="171"/>
        <end position="193"/>
    </location>
</feature>
<feature type="transmembrane region" description="Helical" evidence="7">
    <location>
        <begin position="294"/>
        <end position="311"/>
    </location>
</feature>
<dbReference type="InterPro" id="IPR036259">
    <property type="entry name" value="MFS_trans_sf"/>
</dbReference>
<feature type="transmembrane region" description="Helical" evidence="7">
    <location>
        <begin position="358"/>
        <end position="376"/>
    </location>
</feature>
<comment type="caution">
    <text evidence="8">The sequence shown here is derived from an EMBL/GenBank/DDBJ whole genome shotgun (WGS) entry which is preliminary data.</text>
</comment>
<keyword evidence="2" id="KW-0813">Transport</keyword>
<feature type="transmembrane region" description="Helical" evidence="7">
    <location>
        <begin position="229"/>
        <end position="251"/>
    </location>
</feature>
<evidence type="ECO:0000256" key="7">
    <source>
        <dbReference type="SAM" id="Phobius"/>
    </source>
</evidence>
<evidence type="ECO:0000256" key="3">
    <source>
        <dbReference type="ARBA" id="ARBA00022475"/>
    </source>
</evidence>
<keyword evidence="3" id="KW-1003">Cell membrane</keyword>
<dbReference type="PANTHER" id="PTHR23513:SF6">
    <property type="entry name" value="MAJOR FACILITATOR SUPERFAMILY ASSOCIATED DOMAIN-CONTAINING PROTEIN"/>
    <property type="match status" value="1"/>
</dbReference>
<evidence type="ECO:0000313" key="8">
    <source>
        <dbReference type="EMBL" id="RJQ88240.1"/>
    </source>
</evidence>
<feature type="transmembrane region" description="Helical" evidence="7">
    <location>
        <begin position="317"/>
        <end position="337"/>
    </location>
</feature>
<dbReference type="InterPro" id="IPR010290">
    <property type="entry name" value="TM_effector"/>
</dbReference>
<dbReference type="GO" id="GO:0005886">
    <property type="term" value="C:plasma membrane"/>
    <property type="evidence" value="ECO:0007669"/>
    <property type="project" value="UniProtKB-SubCell"/>
</dbReference>
<evidence type="ECO:0000256" key="6">
    <source>
        <dbReference type="ARBA" id="ARBA00023136"/>
    </source>
</evidence>
<keyword evidence="9" id="KW-1185">Reference proteome</keyword>
<keyword evidence="5 7" id="KW-1133">Transmembrane helix</keyword>
<protein>
    <submittedName>
        <fullName evidence="8">MFS transporter</fullName>
    </submittedName>
</protein>
<evidence type="ECO:0000256" key="2">
    <source>
        <dbReference type="ARBA" id="ARBA00022448"/>
    </source>
</evidence>
<feature type="transmembrane region" description="Helical" evidence="7">
    <location>
        <begin position="100"/>
        <end position="126"/>
    </location>
</feature>
<dbReference type="AlphaFoldDB" id="A0A419I853"/>
<keyword evidence="4 7" id="KW-0812">Transmembrane</keyword>
<feature type="transmembrane region" description="Helical" evidence="7">
    <location>
        <begin position="263"/>
        <end position="282"/>
    </location>
</feature>
<reference evidence="8 9" key="1">
    <citation type="submission" date="2018-09" db="EMBL/GenBank/DDBJ databases">
        <title>YIM PH 21725 draft genome.</title>
        <authorList>
            <person name="Miao C."/>
        </authorList>
    </citation>
    <scope>NUCLEOTIDE SEQUENCE [LARGE SCALE GENOMIC DNA]</scope>
    <source>
        <strain evidence="9">YIM PH21725</strain>
    </source>
</reference>
<feature type="transmembrane region" description="Helical" evidence="7">
    <location>
        <begin position="21"/>
        <end position="48"/>
    </location>
</feature>
<dbReference type="PANTHER" id="PTHR23513">
    <property type="entry name" value="INTEGRAL MEMBRANE EFFLUX PROTEIN-RELATED"/>
    <property type="match status" value="1"/>
</dbReference>
<evidence type="ECO:0000313" key="9">
    <source>
        <dbReference type="Proteomes" id="UP000285112"/>
    </source>
</evidence>
<feature type="transmembrane region" description="Helical" evidence="7">
    <location>
        <begin position="54"/>
        <end position="75"/>
    </location>
</feature>
<dbReference type="Gene3D" id="1.20.1250.20">
    <property type="entry name" value="MFS general substrate transporter like domains"/>
    <property type="match status" value="1"/>
</dbReference>
<dbReference type="CDD" id="cd06173">
    <property type="entry name" value="MFS_MefA_like"/>
    <property type="match status" value="1"/>
</dbReference>
<evidence type="ECO:0000256" key="1">
    <source>
        <dbReference type="ARBA" id="ARBA00004651"/>
    </source>
</evidence>
<proteinExistence type="predicted"/>
<dbReference type="Pfam" id="PF05977">
    <property type="entry name" value="MFS_3"/>
    <property type="match status" value="1"/>
</dbReference>
<name>A0A419I853_9PSEU</name>
<dbReference type="EMBL" id="QZFV01000065">
    <property type="protein sequence ID" value="RJQ88240.1"/>
    <property type="molecule type" value="Genomic_DNA"/>
</dbReference>
<comment type="subcellular location">
    <subcellularLocation>
        <location evidence="1">Cell membrane</location>
        <topology evidence="1">Multi-pass membrane protein</topology>
    </subcellularLocation>
</comment>
<dbReference type="OrthoDB" id="9815525at2"/>
<gene>
    <name evidence="8" type="ORF">D5S19_08030</name>
</gene>